<reference evidence="2" key="1">
    <citation type="submission" date="2019-12" db="EMBL/GenBank/DDBJ databases">
        <title>Genome sequencing and annotation of Brassica cretica.</title>
        <authorList>
            <person name="Studholme D.J."/>
            <person name="Sarris P.F."/>
        </authorList>
    </citation>
    <scope>NUCLEOTIDE SEQUENCE</scope>
    <source>
        <strain evidence="1">PFS-001/15</strain>
        <strain evidence="2">PFS-102/07</strain>
        <tissue evidence="2">Leaf</tissue>
    </source>
</reference>
<dbReference type="EMBL" id="QGKY02000089">
    <property type="protein sequence ID" value="KAF2612325.1"/>
    <property type="molecule type" value="Genomic_DNA"/>
</dbReference>
<evidence type="ECO:0000313" key="1">
    <source>
        <dbReference type="EMBL" id="KAF2580842.1"/>
    </source>
</evidence>
<name>A0A3N6T8S7_BRACR</name>
<dbReference type="Proteomes" id="UP000712281">
    <property type="component" value="Unassembled WGS sequence"/>
</dbReference>
<dbReference type="AlphaFoldDB" id="A0A3N6T8S7"/>
<comment type="caution">
    <text evidence="2">The sequence shown here is derived from an EMBL/GenBank/DDBJ whole genome shotgun (WGS) entry which is preliminary data.</text>
</comment>
<proteinExistence type="predicted"/>
<sequence length="167" mass="18478">MLCFQNVLLINLRHILTMVEQLIRLIVHSRSLLRTPRTLKLLDQSLSSATRPPQRYSTILFFNGFLHGQLGLQADGSGPGQWRAVRSDHEAMGCWELGQGRGLSPERLGNGVGLCPTQNQVGSGDWLQVAERCNPWPIVAHSLQVMHVRGARLTPSFSINMGSSLSI</sequence>
<protein>
    <submittedName>
        <fullName evidence="2">Uncharacterized protein</fullName>
    </submittedName>
</protein>
<accession>A0A3N6T8S7</accession>
<gene>
    <name evidence="1" type="ORF">F2Q68_00004537</name>
    <name evidence="2" type="ORF">F2Q70_00011416</name>
</gene>
<evidence type="ECO:0000313" key="2">
    <source>
        <dbReference type="EMBL" id="KAF2612325.1"/>
    </source>
</evidence>
<organism evidence="2">
    <name type="scientific">Brassica cretica</name>
    <name type="common">Mustard</name>
    <dbReference type="NCBI Taxonomy" id="69181"/>
    <lineage>
        <taxon>Eukaryota</taxon>
        <taxon>Viridiplantae</taxon>
        <taxon>Streptophyta</taxon>
        <taxon>Embryophyta</taxon>
        <taxon>Tracheophyta</taxon>
        <taxon>Spermatophyta</taxon>
        <taxon>Magnoliopsida</taxon>
        <taxon>eudicotyledons</taxon>
        <taxon>Gunneridae</taxon>
        <taxon>Pentapetalae</taxon>
        <taxon>rosids</taxon>
        <taxon>malvids</taxon>
        <taxon>Brassicales</taxon>
        <taxon>Brassicaceae</taxon>
        <taxon>Brassiceae</taxon>
        <taxon>Brassica</taxon>
    </lineage>
</organism>
<dbReference type="EMBL" id="QGKW02001660">
    <property type="protein sequence ID" value="KAF2580842.1"/>
    <property type="molecule type" value="Genomic_DNA"/>
</dbReference>